<evidence type="ECO:0000313" key="16">
    <source>
        <dbReference type="Proteomes" id="UP000489351"/>
    </source>
</evidence>
<evidence type="ECO:0000256" key="5">
    <source>
        <dbReference type="ARBA" id="ARBA00022723"/>
    </source>
</evidence>
<dbReference type="InterPro" id="IPR005940">
    <property type="entry name" value="Anthranilate_Pribosyl_Tfrase"/>
</dbReference>
<keyword evidence="7 10" id="KW-0057">Aromatic amino acid biosynthesis</keyword>
<keyword evidence="10" id="KW-0460">Magnesium</keyword>
<dbReference type="InterPro" id="IPR036320">
    <property type="entry name" value="Glycosyl_Trfase_fam3_N_dom_sf"/>
</dbReference>
<feature type="binding site" evidence="10">
    <location>
        <position position="120"/>
    </location>
    <ligand>
        <name>5-phospho-alpha-D-ribose 1-diphosphate</name>
        <dbReference type="ChEBI" id="CHEBI:58017"/>
    </ligand>
</feature>
<evidence type="ECO:0000313" key="15">
    <source>
        <dbReference type="Proteomes" id="UP000279908"/>
    </source>
</evidence>
<organism evidence="14 15">
    <name type="scientific">Chlorobium phaeovibrioides</name>
    <dbReference type="NCBI Taxonomy" id="1094"/>
    <lineage>
        <taxon>Bacteria</taxon>
        <taxon>Pseudomonadati</taxon>
        <taxon>Chlorobiota</taxon>
        <taxon>Chlorobiia</taxon>
        <taxon>Chlorobiales</taxon>
        <taxon>Chlorobiaceae</taxon>
        <taxon>Chlorobium/Pelodictyon group</taxon>
        <taxon>Chlorobium</taxon>
    </lineage>
</organism>
<dbReference type="GO" id="GO:0004048">
    <property type="term" value="F:anthranilate phosphoribosyltransferase activity"/>
    <property type="evidence" value="ECO:0007669"/>
    <property type="project" value="UniProtKB-UniRule"/>
</dbReference>
<comment type="caution">
    <text evidence="14">The sequence shown here is derived from an EMBL/GenBank/DDBJ whole genome shotgun (WGS) entry which is preliminary data.</text>
</comment>
<dbReference type="Proteomes" id="UP000489351">
    <property type="component" value="Unassembled WGS sequence"/>
</dbReference>
<dbReference type="Gene3D" id="1.20.970.10">
    <property type="entry name" value="Transferase, Pyrimidine Nucleoside Phosphorylase, Chain C"/>
    <property type="match status" value="1"/>
</dbReference>
<feature type="binding site" evidence="10">
    <location>
        <begin position="90"/>
        <end position="93"/>
    </location>
    <ligand>
        <name>5-phospho-alpha-D-ribose 1-diphosphate</name>
        <dbReference type="ChEBI" id="CHEBI:58017"/>
    </ligand>
</feature>
<dbReference type="RefSeq" id="WP_126383842.1">
    <property type="nucleotide sequence ID" value="NZ_RXYK01000003.1"/>
</dbReference>
<feature type="binding site" evidence="10">
    <location>
        <position position="229"/>
    </location>
    <ligand>
        <name>Mg(2+)</name>
        <dbReference type="ChEBI" id="CHEBI:18420"/>
        <label>2</label>
    </ligand>
</feature>
<feature type="domain" description="Glycosyl transferase family 3" evidence="11">
    <location>
        <begin position="73"/>
        <end position="325"/>
    </location>
</feature>
<evidence type="ECO:0000259" key="12">
    <source>
        <dbReference type="Pfam" id="PF02885"/>
    </source>
</evidence>
<feature type="binding site" evidence="10">
    <location>
        <position position="80"/>
    </location>
    <ligand>
        <name>5-phospho-alpha-D-ribose 1-diphosphate</name>
        <dbReference type="ChEBI" id="CHEBI:58017"/>
    </ligand>
</feature>
<dbReference type="Proteomes" id="UP000279908">
    <property type="component" value="Unassembled WGS sequence"/>
</dbReference>
<dbReference type="Pfam" id="PF02885">
    <property type="entry name" value="Glycos_trans_3N"/>
    <property type="match status" value="1"/>
</dbReference>
<accession>A0A3S0NBC1</accession>
<dbReference type="SUPFAM" id="SSF47648">
    <property type="entry name" value="Nucleoside phosphorylase/phosphoribosyltransferase N-terminal domain"/>
    <property type="match status" value="1"/>
</dbReference>
<feature type="binding site" evidence="10">
    <location>
        <position position="111"/>
    </location>
    <ligand>
        <name>anthranilate</name>
        <dbReference type="ChEBI" id="CHEBI:16567"/>
        <label>1</label>
    </ligand>
</feature>
<comment type="caution">
    <text evidence="10">Lacks conserved residue(s) required for the propagation of feature annotation.</text>
</comment>
<dbReference type="UniPathway" id="UPA00035">
    <property type="reaction ID" value="UER00041"/>
</dbReference>
<dbReference type="EC" id="2.4.2.18" evidence="10"/>
<evidence type="ECO:0000259" key="11">
    <source>
        <dbReference type="Pfam" id="PF00591"/>
    </source>
</evidence>
<name>A0A3S0NBC1_CHLPH</name>
<comment type="cofactor">
    <cofactor evidence="10">
        <name>Mg(2+)</name>
        <dbReference type="ChEBI" id="CHEBI:18420"/>
    </cofactor>
    <text evidence="10">Binds 2 magnesium ions per monomer.</text>
</comment>
<dbReference type="InterPro" id="IPR017459">
    <property type="entry name" value="Glycosyl_Trfase_fam3_N_dom"/>
</dbReference>
<dbReference type="AlphaFoldDB" id="A0A3S0NBC1"/>
<evidence type="ECO:0000256" key="2">
    <source>
        <dbReference type="ARBA" id="ARBA00022605"/>
    </source>
</evidence>
<comment type="function">
    <text evidence="10">Catalyzes the transfer of the phosphoribosyl group of 5-phosphorylribose-1-pyrophosphate (PRPP) to anthranilate to yield N-(5'-phosphoribosyl)-anthranilate (PRA).</text>
</comment>
<comment type="catalytic activity">
    <reaction evidence="8 10">
        <text>N-(5-phospho-beta-D-ribosyl)anthranilate + diphosphate = 5-phospho-alpha-D-ribose 1-diphosphate + anthranilate</text>
        <dbReference type="Rhea" id="RHEA:11768"/>
        <dbReference type="ChEBI" id="CHEBI:16567"/>
        <dbReference type="ChEBI" id="CHEBI:18277"/>
        <dbReference type="ChEBI" id="CHEBI:33019"/>
        <dbReference type="ChEBI" id="CHEBI:58017"/>
        <dbReference type="EC" id="2.4.2.18"/>
    </reaction>
</comment>
<dbReference type="HAMAP" id="MF_00211">
    <property type="entry name" value="TrpD"/>
    <property type="match status" value="1"/>
</dbReference>
<evidence type="ECO:0000256" key="7">
    <source>
        <dbReference type="ARBA" id="ARBA00023141"/>
    </source>
</evidence>
<comment type="pathway">
    <text evidence="1 10">Amino-acid biosynthesis; L-tryptophan biosynthesis; L-tryptophan from chorismate: step 2/5.</text>
</comment>
<feature type="binding site" evidence="10">
    <location>
        <position position="230"/>
    </location>
    <ligand>
        <name>Mg(2+)</name>
        <dbReference type="ChEBI" id="CHEBI:18420"/>
        <label>2</label>
    </ligand>
</feature>
<gene>
    <name evidence="10 14" type="primary">trpD</name>
    <name evidence="14" type="ORF">EKD02_03630</name>
    <name evidence="13" type="ORF">GJ685_00785</name>
</gene>
<keyword evidence="4 10" id="KW-0808">Transferase</keyword>
<dbReference type="GO" id="GO:0005829">
    <property type="term" value="C:cytosol"/>
    <property type="evidence" value="ECO:0007669"/>
    <property type="project" value="TreeGrafter"/>
</dbReference>
<feature type="binding site" evidence="10">
    <location>
        <position position="88"/>
    </location>
    <ligand>
        <name>5-phospho-alpha-D-ribose 1-diphosphate</name>
        <dbReference type="ChEBI" id="CHEBI:58017"/>
    </ligand>
</feature>
<feature type="binding site" evidence="10">
    <location>
        <begin position="83"/>
        <end position="84"/>
    </location>
    <ligand>
        <name>5-phospho-alpha-D-ribose 1-diphosphate</name>
        <dbReference type="ChEBI" id="CHEBI:58017"/>
    </ligand>
</feature>
<reference evidence="14 15" key="1">
    <citation type="submission" date="2018-12" db="EMBL/GenBank/DDBJ databases">
        <authorList>
            <person name="Lunina O.N."/>
            <person name="Grouzdev D.S."/>
            <person name="Gorlenko V.M."/>
            <person name="Savvichev A.S."/>
        </authorList>
    </citation>
    <scope>NUCLEOTIDE SEQUENCE [LARGE SCALE GENOMIC DNA]</scope>
    <source>
        <strain evidence="14 15">BrKhr-17</strain>
    </source>
</reference>
<proteinExistence type="inferred from homology"/>
<keyword evidence="3 10" id="KW-0328">Glycosyltransferase</keyword>
<evidence type="ECO:0000256" key="3">
    <source>
        <dbReference type="ARBA" id="ARBA00022676"/>
    </source>
</evidence>
<dbReference type="GO" id="GO:0000162">
    <property type="term" value="P:L-tryptophan biosynthetic process"/>
    <property type="evidence" value="ECO:0007669"/>
    <property type="project" value="UniProtKB-UniRule"/>
</dbReference>
<comment type="similarity">
    <text evidence="9">In the C-terminal section; belongs to the anthranilate phosphoribosyltransferase family.</text>
</comment>
<evidence type="ECO:0000256" key="9">
    <source>
        <dbReference type="ARBA" id="ARBA00061188"/>
    </source>
</evidence>
<evidence type="ECO:0000313" key="13">
    <source>
        <dbReference type="EMBL" id="MWV53597.1"/>
    </source>
</evidence>
<feature type="domain" description="Glycosyl transferase family 3 N-terminal" evidence="12">
    <location>
        <begin position="5"/>
        <end position="66"/>
    </location>
</feature>
<dbReference type="PANTHER" id="PTHR43285:SF2">
    <property type="entry name" value="ANTHRANILATE PHOSPHORIBOSYLTRANSFERASE"/>
    <property type="match status" value="1"/>
</dbReference>
<feature type="binding site" evidence="10">
    <location>
        <position position="92"/>
    </location>
    <ligand>
        <name>Mg(2+)</name>
        <dbReference type="ChEBI" id="CHEBI:18420"/>
        <label>1</label>
    </ligand>
</feature>
<dbReference type="PANTHER" id="PTHR43285">
    <property type="entry name" value="ANTHRANILATE PHOSPHORIBOSYLTRANSFERASE"/>
    <property type="match status" value="1"/>
</dbReference>
<sequence length="351" mass="37621">MAHTEILDTLQQGSKLSKPEMKRCMDAIMDGAIPDTAIATILTLLQKNGISADEIAGARESLIERATPITLDERAVDTCGTGGDSAGTFNISTAAALIANAAGVSIAKHGNRSVTSQCGSADVLEALGLPIELHPEATTALYRQTGFAFLYAPLYHPAMKKVAPIRKSLGIRTIFNILGPLLNPARVKRQLVGVFEPSLMELYAEALRQSGCSHALIVHGETESGLPLDEASVSGRTHIIELQNNVTCRHTTKPTDFHLQQWPIADLAGGTREENALLITRLLEGKATQAQREAALFAAAIACYVSGNANCIDEGICMAKEALAERRALRNLEAIIEISRDLERKYGTGKN</sequence>
<feature type="binding site" evidence="10">
    <location>
        <position position="166"/>
    </location>
    <ligand>
        <name>anthranilate</name>
        <dbReference type="ChEBI" id="CHEBI:16567"/>
        <label>2</label>
    </ligand>
</feature>
<keyword evidence="16" id="KW-1185">Reference proteome</keyword>
<dbReference type="EMBL" id="WUBZ01000002">
    <property type="protein sequence ID" value="MWV53597.1"/>
    <property type="molecule type" value="Genomic_DNA"/>
</dbReference>
<reference evidence="13 16" key="2">
    <citation type="submission" date="2019-11" db="EMBL/GenBank/DDBJ databases">
        <title>Green- and brown-colored morphotypes of Chlorobia in the stratified aquatic ecosystems of Kandalaksha Gulf (White Sea): A model for study of the accessory genome evolution.</title>
        <authorList>
            <person name="Grouzdev D.S."/>
        </authorList>
    </citation>
    <scope>NUCLEOTIDE SEQUENCE [LARGE SCALE GENOMIC DNA]</scope>
    <source>
        <strain evidence="13 16">ZM</strain>
    </source>
</reference>
<keyword evidence="5 10" id="KW-0479">Metal-binding</keyword>
<dbReference type="Gene3D" id="3.40.1030.10">
    <property type="entry name" value="Nucleoside phosphorylase/phosphoribosyltransferase catalytic domain"/>
    <property type="match status" value="1"/>
</dbReference>
<feature type="binding site" evidence="10">
    <location>
        <position position="80"/>
    </location>
    <ligand>
        <name>anthranilate</name>
        <dbReference type="ChEBI" id="CHEBI:16567"/>
        <label>1</label>
    </ligand>
</feature>
<dbReference type="InterPro" id="IPR000312">
    <property type="entry name" value="Glycosyl_Trfase_fam3"/>
</dbReference>
<comment type="subunit">
    <text evidence="10">Homodimer.</text>
</comment>
<dbReference type="NCBIfam" id="TIGR01245">
    <property type="entry name" value="trpD"/>
    <property type="match status" value="1"/>
</dbReference>
<dbReference type="InterPro" id="IPR035902">
    <property type="entry name" value="Nuc_phospho_transferase"/>
</dbReference>
<evidence type="ECO:0000256" key="10">
    <source>
        <dbReference type="HAMAP-Rule" id="MF_00211"/>
    </source>
</evidence>
<protein>
    <recommendedName>
        <fullName evidence="10">Anthranilate phosphoribosyltransferase</fullName>
        <ecNumber evidence="10">2.4.2.18</ecNumber>
    </recommendedName>
</protein>
<evidence type="ECO:0000256" key="1">
    <source>
        <dbReference type="ARBA" id="ARBA00004907"/>
    </source>
</evidence>
<keyword evidence="6 10" id="KW-0822">Tryptophan biosynthesis</keyword>
<dbReference type="Pfam" id="PF00591">
    <property type="entry name" value="Glycos_transf_3"/>
    <property type="match status" value="1"/>
</dbReference>
<feature type="binding site" evidence="10">
    <location>
        <position position="230"/>
    </location>
    <ligand>
        <name>Mg(2+)</name>
        <dbReference type="ChEBI" id="CHEBI:18420"/>
        <label>1</label>
    </ligand>
</feature>
<dbReference type="EMBL" id="RXYK01000003">
    <property type="protein sequence ID" value="RTY39196.1"/>
    <property type="molecule type" value="Genomic_DNA"/>
</dbReference>
<evidence type="ECO:0000256" key="4">
    <source>
        <dbReference type="ARBA" id="ARBA00022679"/>
    </source>
</evidence>
<feature type="binding site" evidence="10">
    <location>
        <begin position="108"/>
        <end position="116"/>
    </location>
    <ligand>
        <name>5-phospho-alpha-D-ribose 1-diphosphate</name>
        <dbReference type="ChEBI" id="CHEBI:58017"/>
    </ligand>
</feature>
<dbReference type="GO" id="GO:0000287">
    <property type="term" value="F:magnesium ion binding"/>
    <property type="evidence" value="ECO:0007669"/>
    <property type="project" value="UniProtKB-UniRule"/>
</dbReference>
<dbReference type="FunFam" id="3.40.1030.10:FF:000002">
    <property type="entry name" value="Anthranilate phosphoribosyltransferase"/>
    <property type="match status" value="1"/>
</dbReference>
<evidence type="ECO:0000256" key="8">
    <source>
        <dbReference type="ARBA" id="ARBA00052328"/>
    </source>
</evidence>
<keyword evidence="2 10" id="KW-0028">Amino-acid biosynthesis</keyword>
<evidence type="ECO:0000313" key="14">
    <source>
        <dbReference type="EMBL" id="RTY39196.1"/>
    </source>
</evidence>
<dbReference type="SUPFAM" id="SSF52418">
    <property type="entry name" value="Nucleoside phosphorylase/phosphoribosyltransferase catalytic domain"/>
    <property type="match status" value="1"/>
</dbReference>
<evidence type="ECO:0000256" key="6">
    <source>
        <dbReference type="ARBA" id="ARBA00022822"/>
    </source>
</evidence>
<comment type="similarity">
    <text evidence="10">Belongs to the anthranilate phosphoribosyltransferase family.</text>
</comment>